<evidence type="ECO:0000313" key="2">
    <source>
        <dbReference type="Proteomes" id="UP001162501"/>
    </source>
</evidence>
<organism evidence="1 2">
    <name type="scientific">Rangifer tarandus platyrhynchus</name>
    <name type="common">Svalbard reindeer</name>
    <dbReference type="NCBI Taxonomy" id="3082113"/>
    <lineage>
        <taxon>Eukaryota</taxon>
        <taxon>Metazoa</taxon>
        <taxon>Chordata</taxon>
        <taxon>Craniata</taxon>
        <taxon>Vertebrata</taxon>
        <taxon>Euteleostomi</taxon>
        <taxon>Mammalia</taxon>
        <taxon>Eutheria</taxon>
        <taxon>Laurasiatheria</taxon>
        <taxon>Artiodactyla</taxon>
        <taxon>Ruminantia</taxon>
        <taxon>Pecora</taxon>
        <taxon>Cervidae</taxon>
        <taxon>Odocoileinae</taxon>
        <taxon>Rangifer</taxon>
    </lineage>
</organism>
<protein>
    <submittedName>
        <fullName evidence="1">Uncharacterized protein</fullName>
    </submittedName>
</protein>
<accession>A0ACB0F4I2</accession>
<sequence>MCLHVPVSYRRGSAGTFTMEETCALLSRVQQQAFQCHHVLVLPESSLRFHVEERAESTQAPSLRPGRRPQASLCAQAVLSLQIRLGTAFPRVGDGGSSCLGPQRPQGQGHRPVTARAPVGALRVESLGCALRSQLLSPGLARLLITGVLGGYGVVARVTQMKHRAPGTSANPPVTEWGRSGVRSQEPRGPSWQLSRGLTGVCAACRARGDG</sequence>
<name>A0ACB0F4I2_RANTA</name>
<evidence type="ECO:0000313" key="1">
    <source>
        <dbReference type="EMBL" id="CAI9707993.1"/>
    </source>
</evidence>
<gene>
    <name evidence="1" type="ORF">MRATA1EN3_LOCUS19206</name>
</gene>
<dbReference type="Proteomes" id="UP001162501">
    <property type="component" value="Chromosome 31"/>
</dbReference>
<dbReference type="EMBL" id="OX596115">
    <property type="protein sequence ID" value="CAI9707993.1"/>
    <property type="molecule type" value="Genomic_DNA"/>
</dbReference>
<proteinExistence type="predicted"/>
<reference evidence="1" key="1">
    <citation type="submission" date="2023-05" db="EMBL/GenBank/DDBJ databases">
        <authorList>
            <consortium name="ELIXIR-Norway"/>
        </authorList>
    </citation>
    <scope>NUCLEOTIDE SEQUENCE</scope>
</reference>